<dbReference type="InterPro" id="IPR021109">
    <property type="entry name" value="Peptidase_aspartic_dom_sf"/>
</dbReference>
<keyword evidence="2" id="KW-1185">Reference proteome</keyword>
<organism evidence="1 2">
    <name type="scientific">Cryptolaemus montrouzieri</name>
    <dbReference type="NCBI Taxonomy" id="559131"/>
    <lineage>
        <taxon>Eukaryota</taxon>
        <taxon>Metazoa</taxon>
        <taxon>Ecdysozoa</taxon>
        <taxon>Arthropoda</taxon>
        <taxon>Hexapoda</taxon>
        <taxon>Insecta</taxon>
        <taxon>Pterygota</taxon>
        <taxon>Neoptera</taxon>
        <taxon>Endopterygota</taxon>
        <taxon>Coleoptera</taxon>
        <taxon>Polyphaga</taxon>
        <taxon>Cucujiformia</taxon>
        <taxon>Coccinelloidea</taxon>
        <taxon>Coccinellidae</taxon>
        <taxon>Scymninae</taxon>
        <taxon>Scymnini</taxon>
        <taxon>Cryptolaemus</taxon>
    </lineage>
</organism>
<name>A0ABD2N824_9CUCU</name>
<protein>
    <recommendedName>
        <fullName evidence="3">Peptidase A2 domain-containing protein</fullName>
    </recommendedName>
</protein>
<dbReference type="Proteomes" id="UP001516400">
    <property type="component" value="Unassembled WGS sequence"/>
</dbReference>
<sequence>MSVSAILERVEELSCSRHVTKLELFDSAIDLFKRTALTWFRANRKKFTTWKDISFALKKQFLPYDHDDRLFEEAKRRPQGEIGNIGIYADCMTNSFSRLSITVPESTQLKIMLRNLNPLFQLHLGLTEVTSIDHLIELCDKLEMKRHSVESYSKPLRTSLKVAAVTCWNCNKRAKFGKLVKGTANDSTVGPEAYVFSTAQVNSRQENFNLDFDQKVILNYIMAHSGKDERPNLKVNLYGEKHMELLDSGATRTIMGKKGWDLLSKSKVVLDTDDAPSCSVVNGESCPSIGSGCLPIDLMGKIKLVNVLIVPSLKHCLILG</sequence>
<dbReference type="SUPFAM" id="SSF50630">
    <property type="entry name" value="Acid proteases"/>
    <property type="match status" value="1"/>
</dbReference>
<evidence type="ECO:0000313" key="1">
    <source>
        <dbReference type="EMBL" id="KAL3274936.1"/>
    </source>
</evidence>
<evidence type="ECO:0000313" key="2">
    <source>
        <dbReference type="Proteomes" id="UP001516400"/>
    </source>
</evidence>
<dbReference type="EMBL" id="JABFTP020000083">
    <property type="protein sequence ID" value="KAL3274936.1"/>
    <property type="molecule type" value="Genomic_DNA"/>
</dbReference>
<accession>A0ABD2N824</accession>
<evidence type="ECO:0008006" key="3">
    <source>
        <dbReference type="Google" id="ProtNLM"/>
    </source>
</evidence>
<proteinExistence type="predicted"/>
<dbReference type="AlphaFoldDB" id="A0ABD2N824"/>
<gene>
    <name evidence="1" type="ORF">HHI36_019714</name>
</gene>
<reference evidence="1 2" key="1">
    <citation type="journal article" date="2021" name="BMC Biol.">
        <title>Horizontally acquired antibacterial genes associated with adaptive radiation of ladybird beetles.</title>
        <authorList>
            <person name="Li H.S."/>
            <person name="Tang X.F."/>
            <person name="Huang Y.H."/>
            <person name="Xu Z.Y."/>
            <person name="Chen M.L."/>
            <person name="Du X.Y."/>
            <person name="Qiu B.Y."/>
            <person name="Chen P.T."/>
            <person name="Zhang W."/>
            <person name="Slipinski A."/>
            <person name="Escalona H.E."/>
            <person name="Waterhouse R.M."/>
            <person name="Zwick A."/>
            <person name="Pang H."/>
        </authorList>
    </citation>
    <scope>NUCLEOTIDE SEQUENCE [LARGE SCALE GENOMIC DNA]</scope>
    <source>
        <strain evidence="1">SYSU2018</strain>
    </source>
</reference>
<comment type="caution">
    <text evidence="1">The sequence shown here is derived from an EMBL/GenBank/DDBJ whole genome shotgun (WGS) entry which is preliminary data.</text>
</comment>